<evidence type="ECO:0000313" key="2">
    <source>
        <dbReference type="Proteomes" id="UP000019141"/>
    </source>
</evidence>
<proteinExistence type="predicted"/>
<dbReference type="EMBL" id="AZHW01001336">
    <property type="protein sequence ID" value="ETW92962.1"/>
    <property type="molecule type" value="Genomic_DNA"/>
</dbReference>
<keyword evidence="2" id="KW-1185">Reference proteome</keyword>
<comment type="caution">
    <text evidence="1">The sequence shown here is derived from an EMBL/GenBank/DDBJ whole genome shotgun (WGS) entry which is preliminary data.</text>
</comment>
<protein>
    <submittedName>
        <fullName evidence="1">Uncharacterized protein</fullName>
    </submittedName>
</protein>
<reference evidence="1 2" key="1">
    <citation type="journal article" date="2014" name="Nature">
        <title>An environmental bacterial taxon with a large and distinct metabolic repertoire.</title>
        <authorList>
            <person name="Wilson M.C."/>
            <person name="Mori T."/>
            <person name="Ruckert C."/>
            <person name="Uria A.R."/>
            <person name="Helf M.J."/>
            <person name="Takada K."/>
            <person name="Gernert C."/>
            <person name="Steffens U.A."/>
            <person name="Heycke N."/>
            <person name="Schmitt S."/>
            <person name="Rinke C."/>
            <person name="Helfrich E.J."/>
            <person name="Brachmann A.O."/>
            <person name="Gurgui C."/>
            <person name="Wakimoto T."/>
            <person name="Kracht M."/>
            <person name="Crusemann M."/>
            <person name="Hentschel U."/>
            <person name="Abe I."/>
            <person name="Matsunaga S."/>
            <person name="Kalinowski J."/>
            <person name="Takeyama H."/>
            <person name="Piel J."/>
        </authorList>
    </citation>
    <scope>NUCLEOTIDE SEQUENCE [LARGE SCALE GENOMIC DNA]</scope>
    <source>
        <strain evidence="2">TSY1</strain>
    </source>
</reference>
<accession>W4L4H8</accession>
<gene>
    <name evidence="1" type="ORF">ETSY1_41320</name>
</gene>
<sequence length="109" mass="13213">MTSGKRWTVRDRYQNEVYLTQERWEHITDPINHPEMSDYEDHLRETIRSSLRRQDPLQPQKYRYMRAFDDLVAENTHIVAIVLYRFSEGPDRLPVRNNYIVTAFQQEIG</sequence>
<name>W4L4H8_ENTF1</name>
<dbReference type="HOGENOM" id="CLU_2181982_0_0_7"/>
<organism evidence="1 2">
    <name type="scientific">Entotheonella factor</name>
    <dbReference type="NCBI Taxonomy" id="1429438"/>
    <lineage>
        <taxon>Bacteria</taxon>
        <taxon>Pseudomonadati</taxon>
        <taxon>Nitrospinota/Tectimicrobiota group</taxon>
        <taxon>Candidatus Tectimicrobiota</taxon>
        <taxon>Candidatus Entotheonellia</taxon>
        <taxon>Candidatus Entotheonellales</taxon>
        <taxon>Candidatus Entotheonellaceae</taxon>
        <taxon>Candidatus Entotheonella</taxon>
    </lineage>
</organism>
<dbReference type="Proteomes" id="UP000019141">
    <property type="component" value="Unassembled WGS sequence"/>
</dbReference>
<dbReference type="AlphaFoldDB" id="W4L4H8"/>
<evidence type="ECO:0000313" key="1">
    <source>
        <dbReference type="EMBL" id="ETW92962.1"/>
    </source>
</evidence>